<dbReference type="EMBL" id="BGZK01000043">
    <property type="protein sequence ID" value="GBP10910.1"/>
    <property type="molecule type" value="Genomic_DNA"/>
</dbReference>
<evidence type="ECO:0000313" key="1">
    <source>
        <dbReference type="EMBL" id="GBP10910.1"/>
    </source>
</evidence>
<reference evidence="1 2" key="1">
    <citation type="journal article" date="2019" name="Commun. Biol.">
        <title>The bagworm genome reveals a unique fibroin gene that provides high tensile strength.</title>
        <authorList>
            <person name="Kono N."/>
            <person name="Nakamura H."/>
            <person name="Ohtoshi R."/>
            <person name="Tomita M."/>
            <person name="Numata K."/>
            <person name="Arakawa K."/>
        </authorList>
    </citation>
    <scope>NUCLEOTIDE SEQUENCE [LARGE SCALE GENOMIC DNA]</scope>
</reference>
<accession>A0A4C1TBE7</accession>
<protein>
    <submittedName>
        <fullName evidence="1">Uncharacterized protein</fullName>
    </submittedName>
</protein>
<proteinExistence type="predicted"/>
<evidence type="ECO:0000313" key="2">
    <source>
        <dbReference type="Proteomes" id="UP000299102"/>
    </source>
</evidence>
<sequence>MAVQFKRSRERVTAEIKRMKYAPQMPRQALWSNGWTIMRNNSYPSAPGPPQHRRDSRTRPFTYELVSGWLAAAMSIRLSGKHKDHVVHGRLHVYADFTEWEFENKLREGGSGYRALGATLRNPYPALLSSVPNHNLAAHQCNSVAIRYGQAGKAVCGSKRASNDARRRAAR</sequence>
<dbReference type="AlphaFoldDB" id="A0A4C1TBE7"/>
<dbReference type="Proteomes" id="UP000299102">
    <property type="component" value="Unassembled WGS sequence"/>
</dbReference>
<keyword evidence="2" id="KW-1185">Reference proteome</keyword>
<organism evidence="1 2">
    <name type="scientific">Eumeta variegata</name>
    <name type="common">Bagworm moth</name>
    <name type="synonym">Eumeta japonica</name>
    <dbReference type="NCBI Taxonomy" id="151549"/>
    <lineage>
        <taxon>Eukaryota</taxon>
        <taxon>Metazoa</taxon>
        <taxon>Ecdysozoa</taxon>
        <taxon>Arthropoda</taxon>
        <taxon>Hexapoda</taxon>
        <taxon>Insecta</taxon>
        <taxon>Pterygota</taxon>
        <taxon>Neoptera</taxon>
        <taxon>Endopterygota</taxon>
        <taxon>Lepidoptera</taxon>
        <taxon>Glossata</taxon>
        <taxon>Ditrysia</taxon>
        <taxon>Tineoidea</taxon>
        <taxon>Psychidae</taxon>
        <taxon>Oiketicinae</taxon>
        <taxon>Eumeta</taxon>
    </lineage>
</organism>
<name>A0A4C1TBE7_EUMVA</name>
<gene>
    <name evidence="1" type="ORF">EVAR_5484_1</name>
</gene>
<comment type="caution">
    <text evidence="1">The sequence shown here is derived from an EMBL/GenBank/DDBJ whole genome shotgun (WGS) entry which is preliminary data.</text>
</comment>